<accession>A0A0E9U639</accession>
<reference evidence="1" key="2">
    <citation type="journal article" date="2015" name="Fish Shellfish Immunol.">
        <title>Early steps in the European eel (Anguilla anguilla)-Vibrio vulnificus interaction in the gills: Role of the RtxA13 toxin.</title>
        <authorList>
            <person name="Callol A."/>
            <person name="Pajuelo D."/>
            <person name="Ebbesson L."/>
            <person name="Teles M."/>
            <person name="MacKenzie S."/>
            <person name="Amaro C."/>
        </authorList>
    </citation>
    <scope>NUCLEOTIDE SEQUENCE</scope>
</reference>
<organism evidence="1">
    <name type="scientific">Anguilla anguilla</name>
    <name type="common">European freshwater eel</name>
    <name type="synonym">Muraena anguilla</name>
    <dbReference type="NCBI Taxonomy" id="7936"/>
    <lineage>
        <taxon>Eukaryota</taxon>
        <taxon>Metazoa</taxon>
        <taxon>Chordata</taxon>
        <taxon>Craniata</taxon>
        <taxon>Vertebrata</taxon>
        <taxon>Euteleostomi</taxon>
        <taxon>Actinopterygii</taxon>
        <taxon>Neopterygii</taxon>
        <taxon>Teleostei</taxon>
        <taxon>Anguilliformes</taxon>
        <taxon>Anguillidae</taxon>
        <taxon>Anguilla</taxon>
    </lineage>
</organism>
<dbReference type="EMBL" id="GBXM01048144">
    <property type="protein sequence ID" value="JAH60433.1"/>
    <property type="molecule type" value="Transcribed_RNA"/>
</dbReference>
<proteinExistence type="predicted"/>
<evidence type="ECO:0000313" key="1">
    <source>
        <dbReference type="EMBL" id="JAH60433.1"/>
    </source>
</evidence>
<name>A0A0E9U639_ANGAN</name>
<reference evidence="1" key="1">
    <citation type="submission" date="2014-11" db="EMBL/GenBank/DDBJ databases">
        <authorList>
            <person name="Amaro Gonzalez C."/>
        </authorList>
    </citation>
    <scope>NUCLEOTIDE SEQUENCE</scope>
</reference>
<protein>
    <submittedName>
        <fullName evidence="1">Uncharacterized protein</fullName>
    </submittedName>
</protein>
<dbReference type="AlphaFoldDB" id="A0A0E9U639"/>
<sequence>METDLVGFLTWLTFWLITRGYSHNQLATIHRNT</sequence>